<evidence type="ECO:0000313" key="13">
    <source>
        <dbReference type="Proteomes" id="UP000799536"/>
    </source>
</evidence>
<reference evidence="12" key="1">
    <citation type="journal article" date="2020" name="Stud. Mycol.">
        <title>101 Dothideomycetes genomes: a test case for predicting lifestyles and emergence of pathogens.</title>
        <authorList>
            <person name="Haridas S."/>
            <person name="Albert R."/>
            <person name="Binder M."/>
            <person name="Bloem J."/>
            <person name="Labutti K."/>
            <person name="Salamov A."/>
            <person name="Andreopoulos B."/>
            <person name="Baker S."/>
            <person name="Barry K."/>
            <person name="Bills G."/>
            <person name="Bluhm B."/>
            <person name="Cannon C."/>
            <person name="Castanera R."/>
            <person name="Culley D."/>
            <person name="Daum C."/>
            <person name="Ezra D."/>
            <person name="Gonzalez J."/>
            <person name="Henrissat B."/>
            <person name="Kuo A."/>
            <person name="Liang C."/>
            <person name="Lipzen A."/>
            <person name="Lutzoni F."/>
            <person name="Magnuson J."/>
            <person name="Mondo S."/>
            <person name="Nolan M."/>
            <person name="Ohm R."/>
            <person name="Pangilinan J."/>
            <person name="Park H.-J."/>
            <person name="Ramirez L."/>
            <person name="Alfaro M."/>
            <person name="Sun H."/>
            <person name="Tritt A."/>
            <person name="Yoshinaga Y."/>
            <person name="Zwiers L.-H."/>
            <person name="Turgeon B."/>
            <person name="Goodwin S."/>
            <person name="Spatafora J."/>
            <person name="Crous P."/>
            <person name="Grigoriev I."/>
        </authorList>
    </citation>
    <scope>NUCLEOTIDE SEQUENCE</scope>
    <source>
        <strain evidence="12">ATCC 74209</strain>
    </source>
</reference>
<name>A0A9P4MPE1_9PLEO</name>
<dbReference type="PANTHER" id="PTHR12960:SF0">
    <property type="entry name" value="MRNA EXPORT FACTOR GLE1"/>
    <property type="match status" value="1"/>
</dbReference>
<evidence type="ECO:0000256" key="11">
    <source>
        <dbReference type="SAM" id="MobiDB-lite"/>
    </source>
</evidence>
<feature type="region of interest" description="Disordered" evidence="11">
    <location>
        <begin position="183"/>
        <end position="291"/>
    </location>
</feature>
<feature type="compositionally biased region" description="Low complexity" evidence="11">
    <location>
        <begin position="277"/>
        <end position="287"/>
    </location>
</feature>
<accession>A0A9P4MPE1</accession>
<feature type="compositionally biased region" description="Basic and acidic residues" evidence="11">
    <location>
        <begin position="183"/>
        <end position="245"/>
    </location>
</feature>
<dbReference type="GO" id="GO:0016973">
    <property type="term" value="P:poly(A)+ mRNA export from nucleus"/>
    <property type="evidence" value="ECO:0007669"/>
    <property type="project" value="InterPro"/>
</dbReference>
<evidence type="ECO:0000256" key="4">
    <source>
        <dbReference type="ARBA" id="ARBA00022816"/>
    </source>
</evidence>
<dbReference type="GO" id="GO:0031369">
    <property type="term" value="F:translation initiation factor binding"/>
    <property type="evidence" value="ECO:0007669"/>
    <property type="project" value="TreeGrafter"/>
</dbReference>
<sequence>MPAGSGTSSTTMRTATSVDSMWFGGSPSRFSPSSKNLRTPPRDALQRQLDQSTERRRHSRRYSPRQAIQSSPYSEQSEQLVRDFNQILLRTTDIFSQELDTAAAERAREHSEELARADREHTRIREYAEREAEIVRLREEEEQRKKEEEQRAELERIRQAKARLEAEARQRILEAKLKEEEAARKAAEQAKQLKEAEDRVKAHKERELAAQKQKAEKEEADRKAKEAAEKAKAEQLKAEQAKAAEIRAQQTQQAQPAQPVQPVEDAPRPTPAPSSAPVPASQSSTAPDEATHQKFLDLHKKLKDFRKWAVVEAKKVAVTEKLIGDSRRELRVRTGQITADRNASKATIAKIRDILTTAKTTGSLTVDVRPFIISQPIPQLANEAEAQYPAVLLYLLNTFSKAILNQFISEASKDDGKILQEIGLIAASIFADEQYFWKGISLVDVMLAKYHRTCPVLYGIYGNENTAAGRQRLGWLGIDGVPHQVNVHNQRMLGLSSGFAALTLRASKARPPIPMSEYWRAIANILNTPSGDLTSTHYIAMRGLIREYAAKFINFYGQAAIAVLRVAVAEFPKRAPPKADDAANMLAVLHDVWEKTVLLPL</sequence>
<keyword evidence="6" id="KW-0811">Translocation</keyword>
<dbReference type="EMBL" id="ML994192">
    <property type="protein sequence ID" value="KAF2197857.1"/>
    <property type="molecule type" value="Genomic_DNA"/>
</dbReference>
<keyword evidence="3" id="KW-0813">Transport</keyword>
<evidence type="ECO:0000256" key="10">
    <source>
        <dbReference type="ARBA" id="ARBA00029983"/>
    </source>
</evidence>
<dbReference type="GO" id="GO:0044614">
    <property type="term" value="C:nuclear pore cytoplasmic filaments"/>
    <property type="evidence" value="ECO:0007669"/>
    <property type="project" value="TreeGrafter"/>
</dbReference>
<dbReference type="AlphaFoldDB" id="A0A9P4MPE1"/>
<feature type="compositionally biased region" description="Low complexity" evidence="11">
    <location>
        <begin position="23"/>
        <end position="34"/>
    </location>
</feature>
<evidence type="ECO:0000256" key="2">
    <source>
        <dbReference type="ARBA" id="ARBA00011056"/>
    </source>
</evidence>
<evidence type="ECO:0000256" key="6">
    <source>
        <dbReference type="ARBA" id="ARBA00023010"/>
    </source>
</evidence>
<evidence type="ECO:0000313" key="12">
    <source>
        <dbReference type="EMBL" id="KAF2197857.1"/>
    </source>
</evidence>
<feature type="region of interest" description="Disordered" evidence="11">
    <location>
        <begin position="1"/>
        <end position="78"/>
    </location>
</feature>
<gene>
    <name evidence="12" type="ORF">GQ43DRAFT_483795</name>
</gene>
<evidence type="ECO:0000256" key="8">
    <source>
        <dbReference type="ARBA" id="ARBA00023242"/>
    </source>
</evidence>
<dbReference type="PANTHER" id="PTHR12960">
    <property type="entry name" value="GLE-1-RELATED"/>
    <property type="match status" value="1"/>
</dbReference>
<dbReference type="GO" id="GO:0005543">
    <property type="term" value="F:phospholipid binding"/>
    <property type="evidence" value="ECO:0007669"/>
    <property type="project" value="TreeGrafter"/>
</dbReference>
<comment type="similarity">
    <text evidence="2">Belongs to the GLE1 family.</text>
</comment>
<dbReference type="GO" id="GO:0000822">
    <property type="term" value="F:inositol hexakisphosphate binding"/>
    <property type="evidence" value="ECO:0007669"/>
    <property type="project" value="TreeGrafter"/>
</dbReference>
<evidence type="ECO:0000256" key="3">
    <source>
        <dbReference type="ARBA" id="ARBA00022448"/>
    </source>
</evidence>
<comment type="subcellular location">
    <subcellularLocation>
        <location evidence="1">Nucleus</location>
        <location evidence="1">Nuclear pore complex</location>
    </subcellularLocation>
</comment>
<evidence type="ECO:0000256" key="1">
    <source>
        <dbReference type="ARBA" id="ARBA00004567"/>
    </source>
</evidence>
<dbReference type="Proteomes" id="UP000799536">
    <property type="component" value="Unassembled WGS sequence"/>
</dbReference>
<dbReference type="Gene3D" id="1.25.40.510">
    <property type="entry name" value="GLE1-like"/>
    <property type="match status" value="1"/>
</dbReference>
<dbReference type="Pfam" id="PF07817">
    <property type="entry name" value="GLE1"/>
    <property type="match status" value="1"/>
</dbReference>
<comment type="caution">
    <text evidence="12">The sequence shown here is derived from an EMBL/GenBank/DDBJ whole genome shotgun (WGS) entry which is preliminary data.</text>
</comment>
<feature type="compositionally biased region" description="Polar residues" evidence="11">
    <location>
        <begin position="1"/>
        <end position="19"/>
    </location>
</feature>
<feature type="compositionally biased region" description="Low complexity" evidence="11">
    <location>
        <begin position="248"/>
        <end position="263"/>
    </location>
</feature>
<dbReference type="GO" id="GO:0005737">
    <property type="term" value="C:cytoplasm"/>
    <property type="evidence" value="ECO:0007669"/>
    <property type="project" value="TreeGrafter"/>
</dbReference>
<keyword evidence="4" id="KW-0509">mRNA transport</keyword>
<organism evidence="12 13">
    <name type="scientific">Delitschia confertaspora ATCC 74209</name>
    <dbReference type="NCBI Taxonomy" id="1513339"/>
    <lineage>
        <taxon>Eukaryota</taxon>
        <taxon>Fungi</taxon>
        <taxon>Dikarya</taxon>
        <taxon>Ascomycota</taxon>
        <taxon>Pezizomycotina</taxon>
        <taxon>Dothideomycetes</taxon>
        <taxon>Pleosporomycetidae</taxon>
        <taxon>Pleosporales</taxon>
        <taxon>Delitschiaceae</taxon>
        <taxon>Delitschia</taxon>
    </lineage>
</organism>
<keyword evidence="5" id="KW-0653">Protein transport</keyword>
<protein>
    <recommendedName>
        <fullName evidence="9">mRNA export factor GLE1</fullName>
    </recommendedName>
    <alternativeName>
        <fullName evidence="10">Nucleoporin GLE1</fullName>
    </alternativeName>
</protein>
<keyword evidence="8" id="KW-0539">Nucleus</keyword>
<dbReference type="OrthoDB" id="420884at2759"/>
<evidence type="ECO:0000256" key="9">
    <source>
        <dbReference type="ARBA" id="ARBA00026227"/>
    </source>
</evidence>
<dbReference type="InterPro" id="IPR012476">
    <property type="entry name" value="GLE1"/>
</dbReference>
<proteinExistence type="inferred from homology"/>
<keyword evidence="7" id="KW-0906">Nuclear pore complex</keyword>
<dbReference type="GO" id="GO:0015031">
    <property type="term" value="P:protein transport"/>
    <property type="evidence" value="ECO:0007669"/>
    <property type="project" value="UniProtKB-KW"/>
</dbReference>
<dbReference type="InterPro" id="IPR038506">
    <property type="entry name" value="GLE1-like_sf"/>
</dbReference>
<evidence type="ECO:0000256" key="7">
    <source>
        <dbReference type="ARBA" id="ARBA00023132"/>
    </source>
</evidence>
<feature type="compositionally biased region" description="Polar residues" evidence="11">
    <location>
        <begin position="66"/>
        <end position="78"/>
    </location>
</feature>
<keyword evidence="13" id="KW-1185">Reference proteome</keyword>
<evidence type="ECO:0000256" key="5">
    <source>
        <dbReference type="ARBA" id="ARBA00022927"/>
    </source>
</evidence>